<dbReference type="OrthoDB" id="7450772at2"/>
<dbReference type="AlphaFoldDB" id="A0A844YFH9"/>
<feature type="chain" id="PRO_5032785387" evidence="1">
    <location>
        <begin position="23"/>
        <end position="135"/>
    </location>
</feature>
<evidence type="ECO:0000313" key="2">
    <source>
        <dbReference type="EMBL" id="MXO61794.1"/>
    </source>
</evidence>
<dbReference type="Proteomes" id="UP000445582">
    <property type="component" value="Unassembled WGS sequence"/>
</dbReference>
<keyword evidence="3" id="KW-1185">Reference proteome</keyword>
<protein>
    <submittedName>
        <fullName evidence="2">Uncharacterized protein</fullName>
    </submittedName>
</protein>
<organism evidence="2 3">
    <name type="scientific">Qipengyuania oceanensis</name>
    <dbReference type="NCBI Taxonomy" id="1463597"/>
    <lineage>
        <taxon>Bacteria</taxon>
        <taxon>Pseudomonadati</taxon>
        <taxon>Pseudomonadota</taxon>
        <taxon>Alphaproteobacteria</taxon>
        <taxon>Sphingomonadales</taxon>
        <taxon>Erythrobacteraceae</taxon>
        <taxon>Qipengyuania</taxon>
    </lineage>
</organism>
<evidence type="ECO:0000313" key="3">
    <source>
        <dbReference type="Proteomes" id="UP000445582"/>
    </source>
</evidence>
<dbReference type="EMBL" id="WTYN01000001">
    <property type="protein sequence ID" value="MXO61794.1"/>
    <property type="molecule type" value="Genomic_DNA"/>
</dbReference>
<feature type="signal peptide" evidence="1">
    <location>
        <begin position="1"/>
        <end position="22"/>
    </location>
</feature>
<comment type="caution">
    <text evidence="2">The sequence shown here is derived from an EMBL/GenBank/DDBJ whole genome shotgun (WGS) entry which is preliminary data.</text>
</comment>
<proteinExistence type="predicted"/>
<gene>
    <name evidence="2" type="ORF">GRI48_02100</name>
</gene>
<keyword evidence="1" id="KW-0732">Signal</keyword>
<evidence type="ECO:0000256" key="1">
    <source>
        <dbReference type="SAM" id="SignalP"/>
    </source>
</evidence>
<name>A0A844YFH9_9SPHN</name>
<sequence length="135" mass="13650">MKNLIAATSVFLIAACSEPAAEAPVDDEVVVEETASAMAAVGGPGTYEVTYADGSIGTVTSTADNTFTATVGDQTVNGTVSEADGKVCFDFEAEDMETRCWTNGDVAADGSWSSTADDGEVVTVRPADAAAQPAA</sequence>
<accession>A0A844YFH9</accession>
<dbReference type="PROSITE" id="PS51257">
    <property type="entry name" value="PROKAR_LIPOPROTEIN"/>
    <property type="match status" value="1"/>
</dbReference>
<dbReference type="RefSeq" id="WP_160670724.1">
    <property type="nucleotide sequence ID" value="NZ_WTYN01000001.1"/>
</dbReference>
<reference evidence="2 3" key="1">
    <citation type="submission" date="2019-12" db="EMBL/GenBank/DDBJ databases">
        <title>Genomic-based taxomic classification of the family Erythrobacteraceae.</title>
        <authorList>
            <person name="Xu L."/>
        </authorList>
    </citation>
    <scope>NUCLEOTIDE SEQUENCE [LARGE SCALE GENOMIC DNA]</scope>
    <source>
        <strain evidence="2 3">MCCC 1A09965</strain>
    </source>
</reference>